<sequence length="118" mass="13550">MADKNNDILISKLKLWQRKILALEKKPKNVMDALIICNDMYPDIYKLLQILATLPVSTASSERSFSSLKRIKTYLMNTISQKRLNGLAMLSVHRSISVDAREVLDELSTVKRRVDFIL</sequence>
<proteinExistence type="predicted"/>
<dbReference type="GeneID" id="107884036"/>
<dbReference type="AlphaFoldDB" id="A0A8R2D5C8"/>
<dbReference type="PANTHER" id="PTHR46289">
    <property type="entry name" value="52 KDA REPRESSOR OF THE INHIBITOR OF THE PROTEIN KINASE-LIKE PROTEIN-RELATED"/>
    <property type="match status" value="1"/>
</dbReference>
<dbReference type="OMA" id="ICNDMYP"/>
<evidence type="ECO:0000313" key="3">
    <source>
        <dbReference type="Proteomes" id="UP000007819"/>
    </source>
</evidence>
<dbReference type="Pfam" id="PF05699">
    <property type="entry name" value="Dimer_Tnp_hAT"/>
    <property type="match status" value="1"/>
</dbReference>
<name>A0A8R2D5C8_ACYPI</name>
<evidence type="ECO:0000313" key="2">
    <source>
        <dbReference type="EnsemblMetazoa" id="XP_016660865.1"/>
    </source>
</evidence>
<organism evidence="2 3">
    <name type="scientific">Acyrthosiphon pisum</name>
    <name type="common">Pea aphid</name>
    <dbReference type="NCBI Taxonomy" id="7029"/>
    <lineage>
        <taxon>Eukaryota</taxon>
        <taxon>Metazoa</taxon>
        <taxon>Ecdysozoa</taxon>
        <taxon>Arthropoda</taxon>
        <taxon>Hexapoda</taxon>
        <taxon>Insecta</taxon>
        <taxon>Pterygota</taxon>
        <taxon>Neoptera</taxon>
        <taxon>Paraneoptera</taxon>
        <taxon>Hemiptera</taxon>
        <taxon>Sternorrhyncha</taxon>
        <taxon>Aphidomorpha</taxon>
        <taxon>Aphidoidea</taxon>
        <taxon>Aphididae</taxon>
        <taxon>Macrosiphini</taxon>
        <taxon>Acyrthosiphon</taxon>
    </lineage>
</organism>
<reference evidence="2" key="2">
    <citation type="submission" date="2022-06" db="UniProtKB">
        <authorList>
            <consortium name="EnsemblMetazoa"/>
        </authorList>
    </citation>
    <scope>IDENTIFICATION</scope>
</reference>
<accession>A0A8R2D5C8</accession>
<reference evidence="3" key="1">
    <citation type="submission" date="2010-06" db="EMBL/GenBank/DDBJ databases">
        <authorList>
            <person name="Jiang H."/>
            <person name="Abraham K."/>
            <person name="Ali S."/>
            <person name="Alsbrooks S.L."/>
            <person name="Anim B.N."/>
            <person name="Anosike U.S."/>
            <person name="Attaway T."/>
            <person name="Bandaranaike D.P."/>
            <person name="Battles P.K."/>
            <person name="Bell S.N."/>
            <person name="Bell A.V."/>
            <person name="Beltran B."/>
            <person name="Bickham C."/>
            <person name="Bustamante Y."/>
            <person name="Caleb T."/>
            <person name="Canada A."/>
            <person name="Cardenas V."/>
            <person name="Carter K."/>
            <person name="Chacko J."/>
            <person name="Chandrabose M.N."/>
            <person name="Chavez D."/>
            <person name="Chavez A."/>
            <person name="Chen L."/>
            <person name="Chu H.-S."/>
            <person name="Claassen K.J."/>
            <person name="Cockrell R."/>
            <person name="Collins M."/>
            <person name="Cooper J.A."/>
            <person name="Cree A."/>
            <person name="Curry S.M."/>
            <person name="Da Y."/>
            <person name="Dao M.D."/>
            <person name="Das B."/>
            <person name="Davila M.-L."/>
            <person name="Davy-Carroll L."/>
            <person name="Denson S."/>
            <person name="Dinh H."/>
            <person name="Ebong V.E."/>
            <person name="Edwards J.R."/>
            <person name="Egan A."/>
            <person name="El-Daye J."/>
            <person name="Escobedo L."/>
            <person name="Fernandez S."/>
            <person name="Fernando P.R."/>
            <person name="Flagg N."/>
            <person name="Forbes L.D."/>
            <person name="Fowler R.G."/>
            <person name="Fu Q."/>
            <person name="Gabisi R.A."/>
            <person name="Ganer J."/>
            <person name="Garbino Pronczuk A."/>
            <person name="Garcia R.M."/>
            <person name="Garner T."/>
            <person name="Garrett T.E."/>
            <person name="Gonzalez D.A."/>
            <person name="Hamid H."/>
            <person name="Hawkins E.S."/>
            <person name="Hirani K."/>
            <person name="Hogues M.E."/>
            <person name="Hollins B."/>
            <person name="Hsiao C.-H."/>
            <person name="Jabil R."/>
            <person name="James M.L."/>
            <person name="Jhangiani S.N."/>
            <person name="Johnson B."/>
            <person name="Johnson Q."/>
            <person name="Joshi V."/>
            <person name="Kalu J.B."/>
            <person name="Kam C."/>
            <person name="Kashfia A."/>
            <person name="Keebler J."/>
            <person name="Kisamo H."/>
            <person name="Kovar C.L."/>
            <person name="Lago L.A."/>
            <person name="Lai C.-Y."/>
            <person name="Laidlaw J."/>
            <person name="Lara F."/>
            <person name="Le T.-K."/>
            <person name="Lee S.L."/>
            <person name="Legall F.H."/>
            <person name="Lemon S.J."/>
            <person name="Lewis L.R."/>
            <person name="Li B."/>
            <person name="Liu Y."/>
            <person name="Liu Y.-S."/>
            <person name="Lopez J."/>
            <person name="Lozado R.J."/>
            <person name="Lu J."/>
            <person name="Madu R.C."/>
            <person name="Maheshwari M."/>
            <person name="Maheshwari R."/>
            <person name="Malloy K."/>
            <person name="Martinez E."/>
            <person name="Mathew T."/>
            <person name="Mercado I.C."/>
            <person name="Mercado C."/>
            <person name="Meyer B."/>
            <person name="Montgomery K."/>
            <person name="Morgan M.B."/>
            <person name="Munidasa M."/>
            <person name="Nazareth L.V."/>
            <person name="Nelson J."/>
            <person name="Ng B.M."/>
            <person name="Nguyen N.B."/>
            <person name="Nguyen P.Q."/>
            <person name="Nguyen T."/>
            <person name="Obregon M."/>
            <person name="Okwuonu G.O."/>
            <person name="Onwere C.G."/>
            <person name="Orozco G."/>
            <person name="Parra A."/>
            <person name="Patel S."/>
            <person name="Patil S."/>
            <person name="Perez A."/>
            <person name="Perez Y."/>
            <person name="Pham C."/>
            <person name="Primus E.L."/>
            <person name="Pu L.-L."/>
            <person name="Puazo M."/>
            <person name="Qin X."/>
            <person name="Quiroz J.B."/>
            <person name="Reese J."/>
            <person name="Richards S."/>
            <person name="Rives C.M."/>
            <person name="Robberts R."/>
            <person name="Ruiz S.J."/>
            <person name="Ruiz M.J."/>
            <person name="Santibanez J."/>
            <person name="Schneider B.W."/>
            <person name="Sisson I."/>
            <person name="Smith M."/>
            <person name="Sodergren E."/>
            <person name="Song X.-Z."/>
            <person name="Song B.B."/>
            <person name="Summersgill H."/>
            <person name="Thelus R."/>
            <person name="Thornton R.D."/>
            <person name="Trejos Z.Y."/>
            <person name="Usmani K."/>
            <person name="Vattathil S."/>
            <person name="Villasana D."/>
            <person name="Walker D.L."/>
            <person name="Wang S."/>
            <person name="Wang K."/>
            <person name="White C.S."/>
            <person name="Williams A.C."/>
            <person name="Williamson J."/>
            <person name="Wilson K."/>
            <person name="Woghiren I.O."/>
            <person name="Woodworth J.R."/>
            <person name="Worley K.C."/>
            <person name="Wright R.A."/>
            <person name="Wu W."/>
            <person name="Young L."/>
            <person name="Zhang L."/>
            <person name="Zhang J."/>
            <person name="Zhu Y."/>
            <person name="Muzny D.M."/>
            <person name="Weinstock G."/>
            <person name="Gibbs R.A."/>
        </authorList>
    </citation>
    <scope>NUCLEOTIDE SEQUENCE [LARGE SCALE GENOMIC DNA]</scope>
    <source>
        <strain evidence="3">LSR1</strain>
    </source>
</reference>
<dbReference type="OrthoDB" id="6621209at2759"/>
<dbReference type="Proteomes" id="UP000007819">
    <property type="component" value="Chromosome A2"/>
</dbReference>
<dbReference type="InterPro" id="IPR008906">
    <property type="entry name" value="HATC_C_dom"/>
</dbReference>
<dbReference type="GO" id="GO:0046983">
    <property type="term" value="F:protein dimerization activity"/>
    <property type="evidence" value="ECO:0007669"/>
    <property type="project" value="InterPro"/>
</dbReference>
<protein>
    <recommendedName>
        <fullName evidence="1">HAT C-terminal dimerisation domain-containing protein</fullName>
    </recommendedName>
</protein>
<dbReference type="InterPro" id="IPR012337">
    <property type="entry name" value="RNaseH-like_sf"/>
</dbReference>
<evidence type="ECO:0000259" key="1">
    <source>
        <dbReference type="Pfam" id="PF05699"/>
    </source>
</evidence>
<feature type="domain" description="HAT C-terminal dimerisation" evidence="1">
    <location>
        <begin position="20"/>
        <end position="94"/>
    </location>
</feature>
<dbReference type="PANTHER" id="PTHR46289:SF14">
    <property type="entry name" value="DUF4371 DOMAIN-CONTAINING PROTEIN"/>
    <property type="match status" value="1"/>
</dbReference>
<dbReference type="RefSeq" id="XP_016660865.1">
    <property type="nucleotide sequence ID" value="XM_016805376.2"/>
</dbReference>
<keyword evidence="3" id="KW-1185">Reference proteome</keyword>
<dbReference type="SUPFAM" id="SSF53098">
    <property type="entry name" value="Ribonuclease H-like"/>
    <property type="match status" value="1"/>
</dbReference>
<dbReference type="EnsemblMetazoa" id="XM_016805376.2">
    <property type="protein sequence ID" value="XP_016660865.1"/>
    <property type="gene ID" value="LOC107884036"/>
</dbReference>
<dbReference type="KEGG" id="api:107884036"/>
<dbReference type="InterPro" id="IPR052958">
    <property type="entry name" value="IFN-induced_PKR_regulator"/>
</dbReference>